<protein>
    <submittedName>
        <fullName evidence="1">Uncharacterized protein</fullName>
    </submittedName>
</protein>
<proteinExistence type="predicted"/>
<evidence type="ECO:0000313" key="1">
    <source>
        <dbReference type="EMBL" id="VBB69035.1"/>
    </source>
</evidence>
<dbReference type="EMBL" id="LR026963">
    <property type="protein sequence ID" value="VBB69035.1"/>
    <property type="molecule type" value="Genomic_DNA"/>
</dbReference>
<reference evidence="1" key="1">
    <citation type="submission" date="2018-10" db="EMBL/GenBank/DDBJ databases">
        <authorList>
            <person name="Gruber-Vodicka H."/>
            <person name="Jaeckle O."/>
        </authorList>
    </citation>
    <scope>NUCLEOTIDE SEQUENCE</scope>
</reference>
<dbReference type="AlphaFoldDB" id="A0A484H6Q0"/>
<accession>A0A484H6Q0</accession>
<gene>
    <name evidence="1" type="ORF">RIEGSTA812A_PEG_508</name>
</gene>
<name>A0A484H6Q0_9ZZZZ</name>
<sequence>MFHAFNTCFLMEGKGFQNMTFCEAYLALSAHGAPKIGEYTK</sequence>
<organism evidence="1">
    <name type="scientific">invertebrate metagenome</name>
    <dbReference type="NCBI Taxonomy" id="1711999"/>
    <lineage>
        <taxon>unclassified sequences</taxon>
        <taxon>metagenomes</taxon>
        <taxon>organismal metagenomes</taxon>
    </lineage>
</organism>